<dbReference type="PANTHER" id="PTHR15615">
    <property type="match status" value="1"/>
</dbReference>
<reference evidence="2" key="1">
    <citation type="submission" date="2021-06" db="EMBL/GenBank/DDBJ databases">
        <authorList>
            <person name="Kallberg Y."/>
            <person name="Tangrot J."/>
            <person name="Rosling A."/>
        </authorList>
    </citation>
    <scope>NUCLEOTIDE SEQUENCE</scope>
    <source>
        <strain evidence="2">AZ414A</strain>
    </source>
</reference>
<evidence type="ECO:0000313" key="3">
    <source>
        <dbReference type="Proteomes" id="UP000789706"/>
    </source>
</evidence>
<keyword evidence="3" id="KW-1185">Reference proteome</keyword>
<evidence type="ECO:0000259" key="1">
    <source>
        <dbReference type="Pfam" id="PF00134"/>
    </source>
</evidence>
<dbReference type="InterPro" id="IPR013922">
    <property type="entry name" value="Cyclin_PHO80-like"/>
</dbReference>
<dbReference type="InterPro" id="IPR006671">
    <property type="entry name" value="Cyclin_N"/>
</dbReference>
<sequence length="224" mass="26277">MLADLQQQNVPSSGHVELGEFVTSVAIKMYKMWTGNDSNVCPVRNEEFKKFCIEILNLTNLSPVTVFVALKYLERYMKCYAAIDFGIERLFLISLLIADRYVNDTFFSIKRWALNTELPPEEINRMQVMILNNLNYDIYINGNDYLEWINQLSEHIKAEEKLYTDPPKYLKTIMDDIENQRSLISMKIKTQVHFIKLPSGIIHRYTPEVQLPSGIVYRYSPEYK</sequence>
<evidence type="ECO:0000313" key="2">
    <source>
        <dbReference type="EMBL" id="CAG8498299.1"/>
    </source>
</evidence>
<dbReference type="EMBL" id="CAJVPK010000350">
    <property type="protein sequence ID" value="CAG8498299.1"/>
    <property type="molecule type" value="Genomic_DNA"/>
</dbReference>
<feature type="domain" description="Cyclin N-terminal" evidence="1">
    <location>
        <begin position="50"/>
        <end position="138"/>
    </location>
</feature>
<dbReference type="GO" id="GO:0000307">
    <property type="term" value="C:cyclin-dependent protein kinase holoenzyme complex"/>
    <property type="evidence" value="ECO:0007669"/>
    <property type="project" value="TreeGrafter"/>
</dbReference>
<accession>A0A9N8ZJZ0</accession>
<dbReference type="OrthoDB" id="244495at2759"/>
<dbReference type="AlphaFoldDB" id="A0A9N8ZJZ0"/>
<protein>
    <submittedName>
        <fullName evidence="2">11049_t:CDS:1</fullName>
    </submittedName>
</protein>
<dbReference type="GO" id="GO:0019901">
    <property type="term" value="F:protein kinase binding"/>
    <property type="evidence" value="ECO:0007669"/>
    <property type="project" value="InterPro"/>
</dbReference>
<dbReference type="CDD" id="cd20557">
    <property type="entry name" value="CYCLIN_ScPCL1-like"/>
    <property type="match status" value="1"/>
</dbReference>
<gene>
    <name evidence="2" type="ORF">DEBURN_LOCUS4539</name>
</gene>
<dbReference type="GO" id="GO:0016538">
    <property type="term" value="F:cyclin-dependent protein serine/threonine kinase regulator activity"/>
    <property type="evidence" value="ECO:0007669"/>
    <property type="project" value="TreeGrafter"/>
</dbReference>
<dbReference type="SUPFAM" id="SSF47954">
    <property type="entry name" value="Cyclin-like"/>
    <property type="match status" value="1"/>
</dbReference>
<dbReference type="Pfam" id="PF00134">
    <property type="entry name" value="Cyclin_N"/>
    <property type="match status" value="1"/>
</dbReference>
<comment type="caution">
    <text evidence="2">The sequence shown here is derived from an EMBL/GenBank/DDBJ whole genome shotgun (WGS) entry which is preliminary data.</text>
</comment>
<dbReference type="Proteomes" id="UP000789706">
    <property type="component" value="Unassembled WGS sequence"/>
</dbReference>
<name>A0A9N8ZJZ0_9GLOM</name>
<dbReference type="Gene3D" id="1.10.472.10">
    <property type="entry name" value="Cyclin-like"/>
    <property type="match status" value="1"/>
</dbReference>
<dbReference type="PANTHER" id="PTHR15615:SF108">
    <property type="entry name" value="PROTEIN CNPPD1"/>
    <property type="match status" value="1"/>
</dbReference>
<dbReference type="InterPro" id="IPR036915">
    <property type="entry name" value="Cyclin-like_sf"/>
</dbReference>
<organism evidence="2 3">
    <name type="scientific">Diversispora eburnea</name>
    <dbReference type="NCBI Taxonomy" id="1213867"/>
    <lineage>
        <taxon>Eukaryota</taxon>
        <taxon>Fungi</taxon>
        <taxon>Fungi incertae sedis</taxon>
        <taxon>Mucoromycota</taxon>
        <taxon>Glomeromycotina</taxon>
        <taxon>Glomeromycetes</taxon>
        <taxon>Diversisporales</taxon>
        <taxon>Diversisporaceae</taxon>
        <taxon>Diversispora</taxon>
    </lineage>
</organism>
<dbReference type="GO" id="GO:0005634">
    <property type="term" value="C:nucleus"/>
    <property type="evidence" value="ECO:0007669"/>
    <property type="project" value="TreeGrafter"/>
</dbReference>
<proteinExistence type="predicted"/>